<dbReference type="PANTHER" id="PTHR47125">
    <property type="entry name" value="ADENINE NUCLEOTIDE ALPHA HYDROLASES-LIKE SUPERFAMILY PROTEIN"/>
    <property type="match status" value="1"/>
</dbReference>
<proteinExistence type="predicted"/>
<feature type="compositionally biased region" description="Basic and acidic residues" evidence="1">
    <location>
        <begin position="29"/>
        <end position="38"/>
    </location>
</feature>
<dbReference type="PANTHER" id="PTHR47125:SF2">
    <property type="entry name" value="ADENINE NUCLEOTIDE ALPHA HYDROLASES-LIKE SUPERFAMILY PROTEIN"/>
    <property type="match status" value="1"/>
</dbReference>
<dbReference type="SUPFAM" id="SSF52402">
    <property type="entry name" value="Adenine nucleotide alpha hydrolases-like"/>
    <property type="match status" value="1"/>
</dbReference>
<protein>
    <submittedName>
        <fullName evidence="3">TSA: Wollemia nobilis Ref_Wollemi_Transcript_7933_980 transcribed RNA sequence</fullName>
    </submittedName>
</protein>
<feature type="region of interest" description="Disordered" evidence="1">
    <location>
        <begin position="1"/>
        <end position="38"/>
    </location>
</feature>
<organism evidence="3">
    <name type="scientific">Wollemia nobilis</name>
    <dbReference type="NCBI Taxonomy" id="56998"/>
    <lineage>
        <taxon>Eukaryota</taxon>
        <taxon>Viridiplantae</taxon>
        <taxon>Streptophyta</taxon>
        <taxon>Embryophyta</taxon>
        <taxon>Tracheophyta</taxon>
        <taxon>Spermatophyta</taxon>
        <taxon>Pinopsida</taxon>
        <taxon>Pinidae</taxon>
        <taxon>Conifers II</taxon>
        <taxon>Araucariales</taxon>
        <taxon>Araucariaceae</taxon>
        <taxon>Wollemia</taxon>
    </lineage>
</organism>
<dbReference type="InterPro" id="IPR014729">
    <property type="entry name" value="Rossmann-like_a/b/a_fold"/>
</dbReference>
<sequence length="227" mass="26213">MVGGSSTSVMRQLSLSKRIPNSRRHSHSSAKEEEAEKENEEKRLSNVWEWDWERDMEWMSQKRKKVMVVVDGSPEAKMAMLWALYYLVNKVDILTLFHVFHYRSKCKPDSKRLYTCGCDVVNSMRALCRSLRPEIQVEGVVVQAGGGGEKARTIVCQAKKLGASLLIVGQRRPSLFQRLLFRSRREELIEFCIENTECLTLSVRKQSSGLGGYVINSRWHRDFWLLA</sequence>
<evidence type="ECO:0000256" key="1">
    <source>
        <dbReference type="SAM" id="MobiDB-lite"/>
    </source>
</evidence>
<feature type="domain" description="UspA" evidence="2">
    <location>
        <begin position="63"/>
        <end position="184"/>
    </location>
</feature>
<name>A0A0C9S7P4_9CONI</name>
<dbReference type="Pfam" id="PF00582">
    <property type="entry name" value="Usp"/>
    <property type="match status" value="1"/>
</dbReference>
<reference evidence="3" key="1">
    <citation type="submission" date="2015-02" db="EMBL/GenBank/DDBJ databases">
        <title>A transcriptome of Wollemia nobilis - a relic of Gondwana.</title>
        <authorList>
            <person name="Chia J.Y."/>
            <person name="Leong Y.S."/>
            <person name="Abdul Karim S."/>
            <person name="Wan Azmi N."/>
            <person name="Hercus R."/>
            <person name="Croft L."/>
        </authorList>
    </citation>
    <scope>NUCLEOTIDE SEQUENCE</scope>
    <source>
        <strain evidence="3">MaeBrown</strain>
        <tissue evidence="3">Leaf</tissue>
    </source>
</reference>
<dbReference type="Gene3D" id="3.40.50.620">
    <property type="entry name" value="HUPs"/>
    <property type="match status" value="1"/>
</dbReference>
<dbReference type="InterPro" id="IPR006016">
    <property type="entry name" value="UspA"/>
</dbReference>
<evidence type="ECO:0000313" key="3">
    <source>
        <dbReference type="EMBL" id="JAG88432.1"/>
    </source>
</evidence>
<feature type="compositionally biased region" description="Polar residues" evidence="1">
    <location>
        <begin position="1"/>
        <end position="15"/>
    </location>
</feature>
<dbReference type="EMBL" id="GCHU01007882">
    <property type="protein sequence ID" value="JAG88432.1"/>
    <property type="molecule type" value="Transcribed_RNA"/>
</dbReference>
<dbReference type="CDD" id="cd00293">
    <property type="entry name" value="USP-like"/>
    <property type="match status" value="1"/>
</dbReference>
<accession>A0A0C9S7P4</accession>
<evidence type="ECO:0000259" key="2">
    <source>
        <dbReference type="Pfam" id="PF00582"/>
    </source>
</evidence>
<dbReference type="AlphaFoldDB" id="A0A0C9S7P4"/>